<gene>
    <name evidence="2" type="ORF">CK203_081688</name>
</gene>
<comment type="caution">
    <text evidence="2">The sequence shown here is derived from an EMBL/GenBank/DDBJ whole genome shotgun (WGS) entry which is preliminary data.</text>
</comment>
<dbReference type="AlphaFoldDB" id="A0A438DPR3"/>
<sequence length="149" mass="17190">MADRENLSRLWQLGLTGASMESFRRGTTCLKNEHSFHLECWRTSHESLDGGYNPRIQHFALCPHEPYGWLLAIKSHHQRLLTCYISQCVLEMEKNMGSSTLYYLFMFMRFLVLLSGFHLMVTDSSPSVVQHPLCHGSDSSALLEFKQSF</sequence>
<feature type="transmembrane region" description="Helical" evidence="1">
    <location>
        <begin position="101"/>
        <end position="121"/>
    </location>
</feature>
<dbReference type="EMBL" id="QGNW01001539">
    <property type="protein sequence ID" value="RVW37433.1"/>
    <property type="molecule type" value="Genomic_DNA"/>
</dbReference>
<accession>A0A438DPR3</accession>
<reference evidence="2 3" key="1">
    <citation type="journal article" date="2018" name="PLoS Genet.">
        <title>Population sequencing reveals clonal diversity and ancestral inbreeding in the grapevine cultivar Chardonnay.</title>
        <authorList>
            <person name="Roach M.J."/>
            <person name="Johnson D.L."/>
            <person name="Bohlmann J."/>
            <person name="van Vuuren H.J."/>
            <person name="Jones S.J."/>
            <person name="Pretorius I.S."/>
            <person name="Schmidt S.A."/>
            <person name="Borneman A.R."/>
        </authorList>
    </citation>
    <scope>NUCLEOTIDE SEQUENCE [LARGE SCALE GENOMIC DNA]</scope>
    <source>
        <strain evidence="3">cv. Chardonnay</strain>
        <tissue evidence="2">Leaf</tissue>
    </source>
</reference>
<name>A0A438DPR3_VITVI</name>
<keyword evidence="1" id="KW-0472">Membrane</keyword>
<evidence type="ECO:0000313" key="2">
    <source>
        <dbReference type="EMBL" id="RVW37433.1"/>
    </source>
</evidence>
<evidence type="ECO:0000313" key="3">
    <source>
        <dbReference type="Proteomes" id="UP000288805"/>
    </source>
</evidence>
<evidence type="ECO:0000256" key="1">
    <source>
        <dbReference type="SAM" id="Phobius"/>
    </source>
</evidence>
<keyword evidence="1" id="KW-0812">Transmembrane</keyword>
<dbReference type="Proteomes" id="UP000288805">
    <property type="component" value="Unassembled WGS sequence"/>
</dbReference>
<keyword evidence="1" id="KW-1133">Transmembrane helix</keyword>
<organism evidence="2 3">
    <name type="scientific">Vitis vinifera</name>
    <name type="common">Grape</name>
    <dbReference type="NCBI Taxonomy" id="29760"/>
    <lineage>
        <taxon>Eukaryota</taxon>
        <taxon>Viridiplantae</taxon>
        <taxon>Streptophyta</taxon>
        <taxon>Embryophyta</taxon>
        <taxon>Tracheophyta</taxon>
        <taxon>Spermatophyta</taxon>
        <taxon>Magnoliopsida</taxon>
        <taxon>eudicotyledons</taxon>
        <taxon>Gunneridae</taxon>
        <taxon>Pentapetalae</taxon>
        <taxon>rosids</taxon>
        <taxon>Vitales</taxon>
        <taxon>Vitaceae</taxon>
        <taxon>Viteae</taxon>
        <taxon>Vitis</taxon>
    </lineage>
</organism>
<protein>
    <submittedName>
        <fullName evidence="2">Uncharacterized protein</fullName>
    </submittedName>
</protein>
<proteinExistence type="predicted"/>